<dbReference type="EMBL" id="BK016080">
    <property type="protein sequence ID" value="DAF93248.1"/>
    <property type="molecule type" value="Genomic_DNA"/>
</dbReference>
<proteinExistence type="predicted"/>
<organism evidence="1">
    <name type="scientific">Myoviridae sp. ctcyQ27</name>
    <dbReference type="NCBI Taxonomy" id="2825139"/>
    <lineage>
        <taxon>Viruses</taxon>
        <taxon>Duplodnaviria</taxon>
        <taxon>Heunggongvirae</taxon>
        <taxon>Uroviricota</taxon>
        <taxon>Caudoviricetes</taxon>
    </lineage>
</organism>
<name>A0A8S5UFJ9_9CAUD</name>
<sequence length="75" mass="8682">MPESNGRYVYFLYSTTQRKQRKDIESTVNPAGYKPKKVLVNGKWKEFTEMNTTGESRYSDAVIVAEGYYSLMKIS</sequence>
<reference evidence="1" key="1">
    <citation type="journal article" date="2021" name="Proc. Natl. Acad. Sci. U.S.A.">
        <title>A Catalog of Tens of Thousands of Viruses from Human Metagenomes Reveals Hidden Associations with Chronic Diseases.</title>
        <authorList>
            <person name="Tisza M.J."/>
            <person name="Buck C.B."/>
        </authorList>
    </citation>
    <scope>NUCLEOTIDE SEQUENCE</scope>
    <source>
        <strain evidence="1">CtcyQ27</strain>
    </source>
</reference>
<protein>
    <submittedName>
        <fullName evidence="1">Uncharacterized protein</fullName>
    </submittedName>
</protein>
<accession>A0A8S5UFJ9</accession>
<evidence type="ECO:0000313" key="1">
    <source>
        <dbReference type="EMBL" id="DAF93248.1"/>
    </source>
</evidence>